<protein>
    <submittedName>
        <fullName evidence="10">EmrB/QacA subfamily drug resistance transporter</fullName>
    </submittedName>
</protein>
<feature type="domain" description="Major facilitator superfamily (MFS) profile" evidence="9">
    <location>
        <begin position="16"/>
        <end position="465"/>
    </location>
</feature>
<comment type="caution">
    <text evidence="10">The sequence shown here is derived from an EMBL/GenBank/DDBJ whole genome shotgun (WGS) entry which is preliminary data.</text>
</comment>
<dbReference type="RefSeq" id="WP_312925038.1">
    <property type="nucleotide sequence ID" value="NZ_BAABIX010000001.1"/>
</dbReference>
<evidence type="ECO:0000256" key="7">
    <source>
        <dbReference type="SAM" id="MobiDB-lite"/>
    </source>
</evidence>
<feature type="transmembrane region" description="Helical" evidence="8">
    <location>
        <begin position="273"/>
        <end position="294"/>
    </location>
</feature>
<dbReference type="Gene3D" id="1.20.1250.20">
    <property type="entry name" value="MFS general substrate transporter like domains"/>
    <property type="match status" value="1"/>
</dbReference>
<evidence type="ECO:0000256" key="6">
    <source>
        <dbReference type="ARBA" id="ARBA00023136"/>
    </source>
</evidence>
<keyword evidence="5 8" id="KW-1133">Transmembrane helix</keyword>
<dbReference type="EMBL" id="JACHGN010000006">
    <property type="protein sequence ID" value="MBB5133790.1"/>
    <property type="molecule type" value="Genomic_DNA"/>
</dbReference>
<proteinExistence type="predicted"/>
<feature type="compositionally biased region" description="Pro residues" evidence="7">
    <location>
        <begin position="480"/>
        <end position="495"/>
    </location>
</feature>
<feature type="transmembrane region" description="Helical" evidence="8">
    <location>
        <begin position="169"/>
        <end position="192"/>
    </location>
</feature>
<dbReference type="InterPro" id="IPR020846">
    <property type="entry name" value="MFS_dom"/>
</dbReference>
<dbReference type="SUPFAM" id="SSF103473">
    <property type="entry name" value="MFS general substrate transporter"/>
    <property type="match status" value="1"/>
</dbReference>
<dbReference type="InterPro" id="IPR011701">
    <property type="entry name" value="MFS"/>
</dbReference>
<accession>A0A840P8M5</accession>
<name>A0A840P8M5_9ACTN</name>
<comment type="subcellular location">
    <subcellularLocation>
        <location evidence="1">Cell membrane</location>
        <topology evidence="1">Multi-pass membrane protein</topology>
    </subcellularLocation>
</comment>
<dbReference type="Gene3D" id="1.20.1720.10">
    <property type="entry name" value="Multidrug resistance protein D"/>
    <property type="match status" value="1"/>
</dbReference>
<dbReference type="GO" id="GO:0005886">
    <property type="term" value="C:plasma membrane"/>
    <property type="evidence" value="ECO:0007669"/>
    <property type="project" value="UniProtKB-SubCell"/>
</dbReference>
<feature type="transmembrane region" description="Helical" evidence="8">
    <location>
        <begin position="338"/>
        <end position="356"/>
    </location>
</feature>
<evidence type="ECO:0000313" key="11">
    <source>
        <dbReference type="Proteomes" id="UP000578449"/>
    </source>
</evidence>
<dbReference type="PANTHER" id="PTHR42718:SF46">
    <property type="entry name" value="BLR6921 PROTEIN"/>
    <property type="match status" value="1"/>
</dbReference>
<dbReference type="PROSITE" id="PS00216">
    <property type="entry name" value="SUGAR_TRANSPORT_1"/>
    <property type="match status" value="1"/>
</dbReference>
<dbReference type="InterPro" id="IPR036259">
    <property type="entry name" value="MFS_trans_sf"/>
</dbReference>
<gene>
    <name evidence="10" type="ORF">HNP84_003516</name>
</gene>
<feature type="transmembrane region" description="Helical" evidence="8">
    <location>
        <begin position="82"/>
        <end position="101"/>
    </location>
</feature>
<organism evidence="10 11">
    <name type="scientific">Thermocatellispora tengchongensis</name>
    <dbReference type="NCBI Taxonomy" id="1073253"/>
    <lineage>
        <taxon>Bacteria</taxon>
        <taxon>Bacillati</taxon>
        <taxon>Actinomycetota</taxon>
        <taxon>Actinomycetes</taxon>
        <taxon>Streptosporangiales</taxon>
        <taxon>Streptosporangiaceae</taxon>
        <taxon>Thermocatellispora</taxon>
    </lineage>
</organism>
<feature type="transmembrane region" description="Helical" evidence="8">
    <location>
        <begin position="41"/>
        <end position="70"/>
    </location>
</feature>
<evidence type="ECO:0000313" key="10">
    <source>
        <dbReference type="EMBL" id="MBB5133790.1"/>
    </source>
</evidence>
<feature type="transmembrane region" description="Helical" evidence="8">
    <location>
        <begin position="142"/>
        <end position="163"/>
    </location>
</feature>
<feature type="transmembrane region" description="Helical" evidence="8">
    <location>
        <begin position="229"/>
        <end position="252"/>
    </location>
</feature>
<dbReference type="GO" id="GO:0022857">
    <property type="term" value="F:transmembrane transporter activity"/>
    <property type="evidence" value="ECO:0007669"/>
    <property type="project" value="InterPro"/>
</dbReference>
<feature type="transmembrane region" description="Helical" evidence="8">
    <location>
        <begin position="306"/>
        <end position="326"/>
    </location>
</feature>
<keyword evidence="2" id="KW-0813">Transport</keyword>
<reference evidence="10 11" key="1">
    <citation type="submission" date="2020-08" db="EMBL/GenBank/DDBJ databases">
        <title>Genomic Encyclopedia of Type Strains, Phase IV (KMG-IV): sequencing the most valuable type-strain genomes for metagenomic binning, comparative biology and taxonomic classification.</title>
        <authorList>
            <person name="Goeker M."/>
        </authorList>
    </citation>
    <scope>NUCLEOTIDE SEQUENCE [LARGE SCALE GENOMIC DNA]</scope>
    <source>
        <strain evidence="10 11">DSM 45615</strain>
    </source>
</reference>
<keyword evidence="11" id="KW-1185">Reference proteome</keyword>
<feature type="transmembrane region" description="Helical" evidence="8">
    <location>
        <begin position="204"/>
        <end position="223"/>
    </location>
</feature>
<feature type="transmembrane region" description="Helical" evidence="8">
    <location>
        <begin position="107"/>
        <end position="130"/>
    </location>
</feature>
<dbReference type="CDD" id="cd17321">
    <property type="entry name" value="MFS_MMR_MDR_like"/>
    <property type="match status" value="1"/>
</dbReference>
<feature type="compositionally biased region" description="Low complexity" evidence="7">
    <location>
        <begin position="496"/>
        <end position="507"/>
    </location>
</feature>
<keyword evidence="3" id="KW-1003">Cell membrane</keyword>
<evidence type="ECO:0000256" key="1">
    <source>
        <dbReference type="ARBA" id="ARBA00004651"/>
    </source>
</evidence>
<keyword evidence="6 8" id="KW-0472">Membrane</keyword>
<feature type="transmembrane region" description="Helical" evidence="8">
    <location>
        <begin position="12"/>
        <end position="29"/>
    </location>
</feature>
<dbReference type="Pfam" id="PF07690">
    <property type="entry name" value="MFS_1"/>
    <property type="match status" value="1"/>
</dbReference>
<feature type="transmembrane region" description="Helical" evidence="8">
    <location>
        <begin position="440"/>
        <end position="462"/>
    </location>
</feature>
<evidence type="ECO:0000256" key="5">
    <source>
        <dbReference type="ARBA" id="ARBA00022989"/>
    </source>
</evidence>
<sequence>MTGRPVSEPGARPGLILAAVAVVQFMVSLDLSVVNVGLPRIAAGLGFGAAGLTWVIHAYALTFGGLLLLGGKAADRYGRRRVLLLGLGLFGLASLAGGFAQEPGHLVAARAVQGIGAAALAPAALALLTATFPAGRARVRAFGVWSAVNAAGGALGVLIGGLLTEYASWRWVMFVNVPMAVCALALAWRAVAADPPPVRGGRPDVLGAVLATSGMTLLVFGVVRTDQYAWTSPVTLATLAVAAALLAAFVHVERTTTREPLVRLGLFANRSVAGANAFILLVGAAMASAFYFLSLYLQQVLGTGPALTGIMFLPFALGVIAGSALAVKLGYRLAPRTLLVIGGLLTATGFAWFGLISPDGAFTTDVLGPSILASTGFGLCLAPVVSVATAGVAPHETGIASGLLNSSRQIGASLGLAALGTAAHNRTGRTATPEALNDGYALGLTLGAVLLLAAVLIALAVLRRSSPPSRAGQAGEPDAHPTPPAPAATSDPPPIQAAGGPAGATRPPARPRAWSRRD</sequence>
<feature type="region of interest" description="Disordered" evidence="7">
    <location>
        <begin position="467"/>
        <end position="518"/>
    </location>
</feature>
<evidence type="ECO:0000256" key="8">
    <source>
        <dbReference type="SAM" id="Phobius"/>
    </source>
</evidence>
<keyword evidence="4 8" id="KW-0812">Transmembrane</keyword>
<dbReference type="Proteomes" id="UP000578449">
    <property type="component" value="Unassembled WGS sequence"/>
</dbReference>
<dbReference type="AlphaFoldDB" id="A0A840P8M5"/>
<evidence type="ECO:0000256" key="3">
    <source>
        <dbReference type="ARBA" id="ARBA00022475"/>
    </source>
</evidence>
<evidence type="ECO:0000259" key="9">
    <source>
        <dbReference type="PROSITE" id="PS50850"/>
    </source>
</evidence>
<dbReference type="PROSITE" id="PS50850">
    <property type="entry name" value="MFS"/>
    <property type="match status" value="1"/>
</dbReference>
<evidence type="ECO:0000256" key="2">
    <source>
        <dbReference type="ARBA" id="ARBA00022448"/>
    </source>
</evidence>
<evidence type="ECO:0000256" key="4">
    <source>
        <dbReference type="ARBA" id="ARBA00022692"/>
    </source>
</evidence>
<dbReference type="PRINTS" id="PR01036">
    <property type="entry name" value="TCRTETB"/>
</dbReference>
<dbReference type="PANTHER" id="PTHR42718">
    <property type="entry name" value="MAJOR FACILITATOR SUPERFAMILY MULTIDRUG TRANSPORTER MFSC"/>
    <property type="match status" value="1"/>
</dbReference>
<dbReference type="InterPro" id="IPR005829">
    <property type="entry name" value="Sugar_transporter_CS"/>
</dbReference>